<name>A0ABW5UJ19_9BURK</name>
<sequence>MDACSLRISQQVFHDLVAEVARGMAGRPLDADLQDWLNTHYGAQTPHYAALRQACATGVDQGWLCSRENGGIRWGRVHEASEALGGFSVDVVEMDGAADRGIAGPHHSHPLGEVDLILPLDEGALFDGHGAGWCVYGPGSAHSPTVSEGAARVLYLLPQGQIQFTRRAA</sequence>
<evidence type="ECO:0000313" key="1">
    <source>
        <dbReference type="EMBL" id="MFD2753554.1"/>
    </source>
</evidence>
<dbReference type="Pfam" id="PF16155">
    <property type="entry name" value="PnbB"/>
    <property type="match status" value="1"/>
</dbReference>
<reference evidence="2" key="1">
    <citation type="journal article" date="2019" name="Int. J. Syst. Evol. Microbiol.">
        <title>The Global Catalogue of Microorganisms (GCM) 10K type strain sequencing project: providing services to taxonomists for standard genome sequencing and annotation.</title>
        <authorList>
            <consortium name="The Broad Institute Genomics Platform"/>
            <consortium name="The Broad Institute Genome Sequencing Center for Infectious Disease"/>
            <person name="Wu L."/>
            <person name="Ma J."/>
        </authorList>
    </citation>
    <scope>NUCLEOTIDE SEQUENCE [LARGE SCALE GENOMIC DNA]</scope>
    <source>
        <strain evidence="2">TISTR 1906</strain>
    </source>
</reference>
<organism evidence="1 2">
    <name type="scientific">Comamonas terrae</name>
    <dbReference type="NCBI Taxonomy" id="673548"/>
    <lineage>
        <taxon>Bacteria</taxon>
        <taxon>Pseudomonadati</taxon>
        <taxon>Pseudomonadota</taxon>
        <taxon>Betaproteobacteria</taxon>
        <taxon>Burkholderiales</taxon>
        <taxon>Comamonadaceae</taxon>
        <taxon>Comamonas</taxon>
    </lineage>
</organism>
<protein>
    <submittedName>
        <fullName evidence="1">DUF4863 family protein</fullName>
    </submittedName>
</protein>
<comment type="caution">
    <text evidence="1">The sequence shown here is derived from an EMBL/GenBank/DDBJ whole genome shotgun (WGS) entry which is preliminary data.</text>
</comment>
<dbReference type="InterPro" id="IPR032345">
    <property type="entry name" value="PnbB"/>
</dbReference>
<evidence type="ECO:0000313" key="2">
    <source>
        <dbReference type="Proteomes" id="UP001597463"/>
    </source>
</evidence>
<gene>
    <name evidence="1" type="ORF">ACFSW6_05615</name>
</gene>
<proteinExistence type="predicted"/>
<accession>A0ABW5UJ19</accession>
<keyword evidence="2" id="KW-1185">Reference proteome</keyword>
<dbReference type="EMBL" id="JBHUMV010000002">
    <property type="protein sequence ID" value="MFD2753554.1"/>
    <property type="molecule type" value="Genomic_DNA"/>
</dbReference>
<dbReference type="Proteomes" id="UP001597463">
    <property type="component" value="Unassembled WGS sequence"/>
</dbReference>
<dbReference type="RefSeq" id="WP_066474655.1">
    <property type="nucleotide sequence ID" value="NZ_BCNT01000004.1"/>
</dbReference>